<organism evidence="5 6">
    <name type="scientific">Catenulispora pinistramenti</name>
    <dbReference type="NCBI Taxonomy" id="2705254"/>
    <lineage>
        <taxon>Bacteria</taxon>
        <taxon>Bacillati</taxon>
        <taxon>Actinomycetota</taxon>
        <taxon>Actinomycetes</taxon>
        <taxon>Catenulisporales</taxon>
        <taxon>Catenulisporaceae</taxon>
        <taxon>Catenulispora</taxon>
    </lineage>
</organism>
<keyword evidence="5" id="KW-0378">Hydrolase</keyword>
<dbReference type="EMBL" id="JAAFYZ010000191">
    <property type="protein sequence ID" value="MBS2552481.1"/>
    <property type="molecule type" value="Genomic_DNA"/>
</dbReference>
<dbReference type="RefSeq" id="WP_212018094.1">
    <property type="nucleotide sequence ID" value="NZ_JAAFYZ010000191.1"/>
</dbReference>
<feature type="domain" description="Glucosidase YgjK N-terminal" evidence="3">
    <location>
        <begin position="67"/>
        <end position="299"/>
    </location>
</feature>
<evidence type="ECO:0000259" key="4">
    <source>
        <dbReference type="Pfam" id="PF22422"/>
    </source>
</evidence>
<name>A0ABS5L2G4_9ACTN</name>
<reference evidence="5 6" key="1">
    <citation type="submission" date="2020-02" db="EMBL/GenBank/DDBJ databases">
        <title>Acidophilic actinobacteria isolated from forest soil.</title>
        <authorList>
            <person name="Golinska P."/>
        </authorList>
    </citation>
    <scope>NUCLEOTIDE SEQUENCE [LARGE SCALE GENOMIC DNA]</scope>
    <source>
        <strain evidence="5 6">NL8</strain>
    </source>
</reference>
<evidence type="ECO:0000256" key="1">
    <source>
        <dbReference type="SAM" id="MobiDB-lite"/>
    </source>
</evidence>
<dbReference type="InterPro" id="IPR048450">
    <property type="entry name" value="YgjK_N"/>
</dbReference>
<dbReference type="Gene3D" id="2.70.98.50">
    <property type="entry name" value="putative glycoside hydrolase family protein from bacillus halodurans"/>
    <property type="match status" value="1"/>
</dbReference>
<dbReference type="InterPro" id="IPR001661">
    <property type="entry name" value="Glyco_hydro_37"/>
</dbReference>
<keyword evidence="6" id="KW-1185">Reference proteome</keyword>
<gene>
    <name evidence="5" type="ORF">KGQ19_37070</name>
</gene>
<keyword evidence="2" id="KW-0732">Signal</keyword>
<dbReference type="Gene3D" id="1.50.10.10">
    <property type="match status" value="1"/>
</dbReference>
<dbReference type="InterPro" id="IPR054491">
    <property type="entry name" value="MGH1-like_GH"/>
</dbReference>
<proteinExistence type="predicted"/>
<evidence type="ECO:0000313" key="5">
    <source>
        <dbReference type="EMBL" id="MBS2552481.1"/>
    </source>
</evidence>
<sequence>MSHPLRALAALALGVGLVLPGAAAQAAPQSPAHHPSASFADVLDLQGVPSVALPGDPATDVNPIGVFADQGAWHAYALPKVGDTASYGAFTGPLYIAQEYPWWLSKGISHLTLSENGKPIDLASATSPVFTSLPGMLQQSFDVDGLHVVMQLRYASNRTSLVQAFVSNTTGRHRSVSAGWTGSLLRPDTEPEKSAPSLHATSTGISVGFAKVRQTWDYLTDGTEKFQVTHAEPVTTSVSGDAYTTSLKAPLRLSPHGQQALTWTESYTFTGADYAAEQPVIAKTLHAPSSVVAADERRWRGYVAAAVRGVPASQQASAVKSVETLTTNWRSAAGSVLHDGVTPSISNKWFSGFWAWDTWKQAVGTAVFDPSLAESQIQSMFDYQVTAANPQGRPQDAGMIPDCIFYNDPAQGGGNWNERNSKPPLAAWAVWSVFQRNGDVDFLREMYPKLVAYHDWWYRNRDHNNDGLAEYGATVDPQNVTAEDKRQAAAWESGMDDAPRFDATLGAGVVDNTDSAGKVVGYSLTQESVDLNSYLAAEDGVLAQMASLLGHHTDAAHYRSEQASVAKAVQQKMYDPATGWFYDASLTTGQPLTARGRGIEGAIPLWAGIATPSQAAAVQQKLMSPTEFDTQLPFPTVAASSPYYDPKGYWRGAVWMDQAYFALEGLRRYGYTADATALTNKLRANAEGLTGNGPLAENYDSATGGAMNSRGFSWSASLLLELDHQH</sequence>
<dbReference type="PANTHER" id="PTHR23403">
    <property type="entry name" value="TREHALASE"/>
    <property type="match status" value="1"/>
</dbReference>
<protein>
    <submittedName>
        <fullName evidence="5">Glycoside hydrolase</fullName>
    </submittedName>
</protein>
<evidence type="ECO:0000256" key="2">
    <source>
        <dbReference type="SAM" id="SignalP"/>
    </source>
</evidence>
<evidence type="ECO:0000259" key="3">
    <source>
        <dbReference type="Pfam" id="PF21152"/>
    </source>
</evidence>
<evidence type="ECO:0000313" key="6">
    <source>
        <dbReference type="Proteomes" id="UP000730482"/>
    </source>
</evidence>
<dbReference type="InterPro" id="IPR012341">
    <property type="entry name" value="6hp_glycosidase-like_sf"/>
</dbReference>
<comment type="caution">
    <text evidence="5">The sequence shown here is derived from an EMBL/GenBank/DDBJ whole genome shotgun (WGS) entry which is preliminary data.</text>
</comment>
<dbReference type="Pfam" id="PF21152">
    <property type="entry name" value="YgjK_N"/>
    <property type="match status" value="1"/>
</dbReference>
<accession>A0ABS5L2G4</accession>
<feature type="signal peptide" evidence="2">
    <location>
        <begin position="1"/>
        <end position="26"/>
    </location>
</feature>
<feature type="region of interest" description="Disordered" evidence="1">
    <location>
        <begin position="178"/>
        <end position="199"/>
    </location>
</feature>
<feature type="chain" id="PRO_5047172888" evidence="2">
    <location>
        <begin position="27"/>
        <end position="726"/>
    </location>
</feature>
<dbReference type="GO" id="GO:0016787">
    <property type="term" value="F:hydrolase activity"/>
    <property type="evidence" value="ECO:0007669"/>
    <property type="project" value="UniProtKB-KW"/>
</dbReference>
<dbReference type="SUPFAM" id="SSF48208">
    <property type="entry name" value="Six-hairpin glycosidases"/>
    <property type="match status" value="1"/>
</dbReference>
<dbReference type="Pfam" id="PF22422">
    <property type="entry name" value="MGH1-like_GH"/>
    <property type="match status" value="1"/>
</dbReference>
<dbReference type="InterPro" id="IPR008928">
    <property type="entry name" value="6-hairpin_glycosidase_sf"/>
</dbReference>
<feature type="domain" description="Mannosylglycerate hydrolase MGH1-like glycoside hydrolase" evidence="4">
    <location>
        <begin position="354"/>
        <end position="715"/>
    </location>
</feature>
<dbReference type="Proteomes" id="UP000730482">
    <property type="component" value="Unassembled WGS sequence"/>
</dbReference>
<dbReference type="PANTHER" id="PTHR23403:SF1">
    <property type="entry name" value="TREHALASE"/>
    <property type="match status" value="1"/>
</dbReference>